<reference evidence="3" key="1">
    <citation type="submission" date="2017-06" db="EMBL/GenBank/DDBJ databases">
        <title>Genome analysis of Fimbriiglobus ruber SP5, the first member of the order Planctomycetales with confirmed chitinolytic capability.</title>
        <authorList>
            <person name="Ravin N.V."/>
            <person name="Rakitin A.L."/>
            <person name="Ivanova A.A."/>
            <person name="Beletsky A.V."/>
            <person name="Kulichevskaya I.S."/>
            <person name="Mardanov A.V."/>
            <person name="Dedysh S.N."/>
        </authorList>
    </citation>
    <scope>NUCLEOTIDE SEQUENCE [LARGE SCALE GENOMIC DNA]</scope>
    <source>
        <strain evidence="3">SP5</strain>
    </source>
</reference>
<dbReference type="EMBL" id="NIDE01000020">
    <property type="protein sequence ID" value="OWK34406.1"/>
    <property type="molecule type" value="Genomic_DNA"/>
</dbReference>
<evidence type="ECO:0000313" key="3">
    <source>
        <dbReference type="Proteomes" id="UP000214646"/>
    </source>
</evidence>
<dbReference type="Proteomes" id="UP000214646">
    <property type="component" value="Unassembled WGS sequence"/>
</dbReference>
<sequence>MGSTGRRGGRRSRNWKNWAVQVARVLAQQIVAETLARQAAQSVPTADQTCPTCGQVGAPADPEPRTVTTPAGDAQWDEPERYCRRGRRSFFPPVQVPGT</sequence>
<evidence type="ECO:0000256" key="1">
    <source>
        <dbReference type="SAM" id="MobiDB-lite"/>
    </source>
</evidence>
<evidence type="ECO:0000313" key="2">
    <source>
        <dbReference type="EMBL" id="OWK34406.1"/>
    </source>
</evidence>
<protein>
    <submittedName>
        <fullName evidence="2">Uncharacterized protein</fullName>
    </submittedName>
</protein>
<dbReference type="AlphaFoldDB" id="A0A225DAT2"/>
<feature type="compositionally biased region" description="Polar residues" evidence="1">
    <location>
        <begin position="42"/>
        <end position="52"/>
    </location>
</feature>
<dbReference type="OrthoDB" id="281311at2"/>
<dbReference type="RefSeq" id="WP_088260699.1">
    <property type="nucleotide sequence ID" value="NZ_NIDE01000020.1"/>
</dbReference>
<organism evidence="2 3">
    <name type="scientific">Fimbriiglobus ruber</name>
    <dbReference type="NCBI Taxonomy" id="1908690"/>
    <lineage>
        <taxon>Bacteria</taxon>
        <taxon>Pseudomonadati</taxon>
        <taxon>Planctomycetota</taxon>
        <taxon>Planctomycetia</taxon>
        <taxon>Gemmatales</taxon>
        <taxon>Gemmataceae</taxon>
        <taxon>Fimbriiglobus</taxon>
    </lineage>
</organism>
<name>A0A225DAT2_9BACT</name>
<comment type="caution">
    <text evidence="2">The sequence shown here is derived from an EMBL/GenBank/DDBJ whole genome shotgun (WGS) entry which is preliminary data.</text>
</comment>
<feature type="region of interest" description="Disordered" evidence="1">
    <location>
        <begin position="42"/>
        <end position="75"/>
    </location>
</feature>
<proteinExistence type="predicted"/>
<gene>
    <name evidence="2" type="ORF">FRUB_10377</name>
</gene>
<keyword evidence="3" id="KW-1185">Reference proteome</keyword>
<accession>A0A225DAT2</accession>